<sequence>MPTAVVTGANSGIGNAFTQVLLKEGYKVYAIDRVVGALKDVANITADEVDVTSQASISKFKNSLKDEPVDLLLNIAGIALPREKDALDTTTIETFEKVFAVNTYGPMFVTQALLPNLLKSSNPKIVIITSRVGSIGDNSSGGMYAYRSSKAAANSIGKSMAVDLKDKNVPVLLLHPGFVRSGLLPGADGPEYVNPEEAATKLWNNVVKPKGMEDTGKFFH</sequence>
<protein>
    <submittedName>
        <fullName evidence="1">Uncharacterized protein</fullName>
    </submittedName>
</protein>
<evidence type="ECO:0000313" key="2">
    <source>
        <dbReference type="Proteomes" id="UP001172386"/>
    </source>
</evidence>
<evidence type="ECO:0000313" key="1">
    <source>
        <dbReference type="EMBL" id="KAJ9653096.1"/>
    </source>
</evidence>
<name>A0ACC2ZZE3_9EURO</name>
<feature type="non-terminal residue" evidence="1">
    <location>
        <position position="220"/>
    </location>
</feature>
<organism evidence="1 2">
    <name type="scientific">Neophaeococcomyces mojaviensis</name>
    <dbReference type="NCBI Taxonomy" id="3383035"/>
    <lineage>
        <taxon>Eukaryota</taxon>
        <taxon>Fungi</taxon>
        <taxon>Dikarya</taxon>
        <taxon>Ascomycota</taxon>
        <taxon>Pezizomycotina</taxon>
        <taxon>Eurotiomycetes</taxon>
        <taxon>Chaetothyriomycetidae</taxon>
        <taxon>Chaetothyriales</taxon>
        <taxon>Chaetothyriales incertae sedis</taxon>
        <taxon>Neophaeococcomyces</taxon>
    </lineage>
</organism>
<comment type="caution">
    <text evidence="1">The sequence shown here is derived from an EMBL/GenBank/DDBJ whole genome shotgun (WGS) entry which is preliminary data.</text>
</comment>
<reference evidence="1" key="1">
    <citation type="submission" date="2022-10" db="EMBL/GenBank/DDBJ databases">
        <title>Culturing micro-colonial fungi from biological soil crusts in the Mojave desert and describing Neophaeococcomyces mojavensis, and introducing the new genera and species Taxawa tesnikishii.</title>
        <authorList>
            <person name="Kurbessoian T."/>
            <person name="Stajich J.E."/>
        </authorList>
    </citation>
    <scope>NUCLEOTIDE SEQUENCE</scope>
    <source>
        <strain evidence="1">JES_112</strain>
    </source>
</reference>
<keyword evidence="2" id="KW-1185">Reference proteome</keyword>
<proteinExistence type="predicted"/>
<gene>
    <name evidence="1" type="ORF">H2198_007710</name>
</gene>
<accession>A0ACC2ZZE3</accession>
<dbReference type="Proteomes" id="UP001172386">
    <property type="component" value="Unassembled WGS sequence"/>
</dbReference>
<dbReference type="EMBL" id="JAPDRQ010000168">
    <property type="protein sequence ID" value="KAJ9653096.1"/>
    <property type="molecule type" value="Genomic_DNA"/>
</dbReference>